<dbReference type="GO" id="GO:0008476">
    <property type="term" value="F:protein-tyrosine sulfotransferase activity"/>
    <property type="evidence" value="ECO:0007669"/>
    <property type="project" value="InterPro"/>
</dbReference>
<evidence type="ECO:0000313" key="3">
    <source>
        <dbReference type="EMBL" id="QEE23497.1"/>
    </source>
</evidence>
<accession>A0A5B9DZV9</accession>
<gene>
    <name evidence="3" type="ORF">CS053_02495</name>
</gene>
<organism evidence="3 4">
    <name type="scientific">Rhodanobacter glycinis</name>
    <dbReference type="NCBI Taxonomy" id="582702"/>
    <lineage>
        <taxon>Bacteria</taxon>
        <taxon>Pseudomonadati</taxon>
        <taxon>Pseudomonadota</taxon>
        <taxon>Gammaproteobacteria</taxon>
        <taxon>Lysobacterales</taxon>
        <taxon>Rhodanobacteraceae</taxon>
        <taxon>Rhodanobacter</taxon>
    </lineage>
</organism>
<proteinExistence type="predicted"/>
<dbReference type="Gene3D" id="3.40.50.300">
    <property type="entry name" value="P-loop containing nucleotide triphosphate hydrolases"/>
    <property type="match status" value="1"/>
</dbReference>
<name>A0A5B9DZV9_9GAMM</name>
<dbReference type="SMART" id="SM00028">
    <property type="entry name" value="TPR"/>
    <property type="match status" value="3"/>
</dbReference>
<dbReference type="KEGG" id="rgl:CS053_02495"/>
<dbReference type="EMBL" id="CP042807">
    <property type="protein sequence ID" value="QEE23497.1"/>
    <property type="molecule type" value="Genomic_DNA"/>
</dbReference>
<dbReference type="Gene3D" id="1.25.40.10">
    <property type="entry name" value="Tetratricopeptide repeat domain"/>
    <property type="match status" value="1"/>
</dbReference>
<dbReference type="InterPro" id="IPR019734">
    <property type="entry name" value="TPR_rpt"/>
</dbReference>
<keyword evidence="1 3" id="KW-0808">Transferase</keyword>
<dbReference type="InterPro" id="IPR027417">
    <property type="entry name" value="P-loop_NTPase"/>
</dbReference>
<dbReference type="Pfam" id="PF13469">
    <property type="entry name" value="Sulfotransfer_3"/>
    <property type="match status" value="1"/>
</dbReference>
<dbReference type="PANTHER" id="PTHR12788">
    <property type="entry name" value="PROTEIN-TYROSINE SULFOTRANSFERASE 2"/>
    <property type="match status" value="1"/>
</dbReference>
<dbReference type="SUPFAM" id="SSF52540">
    <property type="entry name" value="P-loop containing nucleoside triphosphate hydrolases"/>
    <property type="match status" value="1"/>
</dbReference>
<dbReference type="SUPFAM" id="SSF48452">
    <property type="entry name" value="TPR-like"/>
    <property type="match status" value="1"/>
</dbReference>
<dbReference type="PROSITE" id="PS50005">
    <property type="entry name" value="TPR"/>
    <property type="match status" value="2"/>
</dbReference>
<sequence>MTQVSELLDRFTNAYQRQSWQRVHRLAAQLLPLIPQDAQAHFIAGQAHIHLQQVPQALDCLHTATQLQPANADYAVQYAKALTLVRRMNEARQVADHALTLEPSAPSTLATLGMTFTLVHAYTQAVVVFRRLAVITPGHAHCHFNLATALIAIGDFATAEDSLETCIRLEPHHWNAHLALSRLSKQTPMSNHIARLQALLSQAGTDLHARMLLGTALAKEHEDLGDYAASFDRLAQAKSAGRHPQHDAIMRHDQTMFEQLIHAFPETQIETMTGDPSDAPIFIIGMPRTGTTLLERILSSHPDVHSAGELQSFATALQHAAGSRLPILFDPDMPDRVPAIDWRQLGAAYLANIPEECAGHPHFIDKMPHNFLYAGFIARALPHARIICLRRDPLDTCLSNFRHLFEQDSSYYEYSFDLLDTAKYFVMFDRLLTHWQRVLPGRIFEVQYEALVESQEASSRQLLAACGLPWNDACLHFEDNPAPAGSNAVQVRTPIYRTALGRWKNYEPQLDGLRELLARSGIAFAS</sequence>
<feature type="repeat" description="TPR" evidence="2">
    <location>
        <begin position="140"/>
        <end position="173"/>
    </location>
</feature>
<dbReference type="InterPro" id="IPR026634">
    <property type="entry name" value="TPST-like"/>
</dbReference>
<dbReference type="AlphaFoldDB" id="A0A5B9DZV9"/>
<evidence type="ECO:0000256" key="2">
    <source>
        <dbReference type="PROSITE-ProRule" id="PRU00339"/>
    </source>
</evidence>
<feature type="repeat" description="TPR" evidence="2">
    <location>
        <begin position="38"/>
        <end position="71"/>
    </location>
</feature>
<evidence type="ECO:0000313" key="4">
    <source>
        <dbReference type="Proteomes" id="UP000321807"/>
    </source>
</evidence>
<keyword evidence="2" id="KW-0802">TPR repeat</keyword>
<dbReference type="Proteomes" id="UP000321807">
    <property type="component" value="Chromosome"/>
</dbReference>
<dbReference type="PANTHER" id="PTHR12788:SF10">
    <property type="entry name" value="PROTEIN-TYROSINE SULFOTRANSFERASE"/>
    <property type="match status" value="1"/>
</dbReference>
<dbReference type="InterPro" id="IPR011990">
    <property type="entry name" value="TPR-like_helical_dom_sf"/>
</dbReference>
<dbReference type="Pfam" id="PF13181">
    <property type="entry name" value="TPR_8"/>
    <property type="match status" value="1"/>
</dbReference>
<evidence type="ECO:0000256" key="1">
    <source>
        <dbReference type="ARBA" id="ARBA00022679"/>
    </source>
</evidence>
<protein>
    <submittedName>
        <fullName evidence="3">Sulfotransferase</fullName>
    </submittedName>
</protein>
<reference evidence="3 4" key="1">
    <citation type="submission" date="2019-08" db="EMBL/GenBank/DDBJ databases">
        <title>Complete genome sequence of Rhodanobacter glycinis strain T01E-68 isolated from tomato root.</title>
        <authorList>
            <person name="Weon H.-Y."/>
            <person name="Lee S.A."/>
        </authorList>
    </citation>
    <scope>NUCLEOTIDE SEQUENCE [LARGE SCALE GENOMIC DNA]</scope>
    <source>
        <strain evidence="3 4">T01E-68</strain>
    </source>
</reference>
<dbReference type="RefSeq" id="WP_147626234.1">
    <property type="nucleotide sequence ID" value="NZ_CP042807.1"/>
</dbReference>